<dbReference type="InterPro" id="IPR017932">
    <property type="entry name" value="GATase_2_dom"/>
</dbReference>
<dbReference type="Pfam" id="PF00733">
    <property type="entry name" value="Asn_synthase"/>
    <property type="match status" value="1"/>
</dbReference>
<keyword evidence="6 12" id="KW-0547">Nucleotide-binding</keyword>
<dbReference type="Gene3D" id="3.60.20.10">
    <property type="entry name" value="Glutamine Phosphoribosylpyrophosphate, subunit 1, domain 1"/>
    <property type="match status" value="1"/>
</dbReference>
<feature type="binding site" evidence="12">
    <location>
        <position position="276"/>
    </location>
    <ligand>
        <name>ATP</name>
        <dbReference type="ChEBI" id="CHEBI:30616"/>
    </ligand>
</feature>
<feature type="domain" description="Glutamine amidotransferase type-2" evidence="14">
    <location>
        <begin position="2"/>
        <end position="189"/>
    </location>
</feature>
<dbReference type="InterPro" id="IPR006426">
    <property type="entry name" value="Asn_synth_AEB"/>
</dbReference>
<dbReference type="SUPFAM" id="SSF52402">
    <property type="entry name" value="Adenine nucleotide alpha hydrolases-like"/>
    <property type="match status" value="1"/>
</dbReference>
<dbReference type="GO" id="GO:0005524">
    <property type="term" value="F:ATP binding"/>
    <property type="evidence" value="ECO:0007669"/>
    <property type="project" value="UniProtKB-KW"/>
</dbReference>
<feature type="binding site" evidence="12">
    <location>
        <position position="101"/>
    </location>
    <ligand>
        <name>L-glutamine</name>
        <dbReference type="ChEBI" id="CHEBI:58359"/>
    </ligand>
</feature>
<sequence length="572" mass="62979">MCSIFGVFDLQPGDDLASLRREALECSQRQRHRGPDWSGVHVDPGAILVHERLAIVDPAGGAQPLRSEDGALVLAVNGEIYNHQALRTALREPYAFQTGSDCEVINALYREEAPEVFLERLNGIFAFALWDRAAGQVLIARDPIGVVPLYWGHDREGRLRVASEMKALAESCADVAQFPPGHWYDSATGALTRYYRTGWRDYDAVAGNAVSPTELREAFEAAVHRQLMTDVPYGVLLSGGLDSSLVAAVAARYARHRVEDGDRSEAWWPRLHSFAIGLKGSPDLAAAEIAARALGTVHHGFEYSFEEGLDALPEVIRHIETYDVTTIRASTPMFLLARRIKAMGVKMVLSGEGSDEVFGGYLYFHKAPNAREFHEELVRKLDALNNYDCLRANKSMMAWGVEPRVPFLDREFLDVAMRMDARHKMIDKGLAGPQRMEKGVLRQAFEGWLPAEILWRQKEQFSDGVGYGWIDGLKAYAGTQVSDRELAAAARRFPHNPPQTKEAYWYRCLFERHFPGAAAAETVPGGKSIACSSPAAIAWDASFAHAADPSGRAVAGVHNDAVIAEPAPAAVA</sequence>
<dbReference type="CDD" id="cd01991">
    <property type="entry name" value="Asn_synthase_B_C"/>
    <property type="match status" value="1"/>
</dbReference>
<evidence type="ECO:0000313" key="15">
    <source>
        <dbReference type="EMBL" id="TKS53722.1"/>
    </source>
</evidence>
<feature type="active site" description="For GATase activity" evidence="11">
    <location>
        <position position="2"/>
    </location>
</feature>
<evidence type="ECO:0000256" key="4">
    <source>
        <dbReference type="ARBA" id="ARBA00022598"/>
    </source>
</evidence>
<dbReference type="RefSeq" id="WP_134673107.1">
    <property type="nucleotide sequence ID" value="NZ_SPUH01000001.1"/>
</dbReference>
<evidence type="ECO:0000256" key="13">
    <source>
        <dbReference type="PIRSR" id="PIRSR001589-3"/>
    </source>
</evidence>
<evidence type="ECO:0000256" key="1">
    <source>
        <dbReference type="ARBA" id="ARBA00005187"/>
    </source>
</evidence>
<dbReference type="GO" id="GO:0005829">
    <property type="term" value="C:cytosol"/>
    <property type="evidence" value="ECO:0007669"/>
    <property type="project" value="TreeGrafter"/>
</dbReference>
<dbReference type="GO" id="GO:0004066">
    <property type="term" value="F:asparagine synthase (glutamine-hydrolyzing) activity"/>
    <property type="evidence" value="ECO:0007669"/>
    <property type="project" value="UniProtKB-EC"/>
</dbReference>
<evidence type="ECO:0000256" key="6">
    <source>
        <dbReference type="ARBA" id="ARBA00022741"/>
    </source>
</evidence>
<evidence type="ECO:0000256" key="3">
    <source>
        <dbReference type="ARBA" id="ARBA00012737"/>
    </source>
</evidence>
<evidence type="ECO:0000256" key="11">
    <source>
        <dbReference type="PIRSR" id="PIRSR001589-1"/>
    </source>
</evidence>
<dbReference type="EMBL" id="SPUH01000001">
    <property type="protein sequence ID" value="TKS53722.1"/>
    <property type="molecule type" value="Genomic_DNA"/>
</dbReference>
<dbReference type="PANTHER" id="PTHR11772:SF2">
    <property type="entry name" value="ASPARAGINE SYNTHETASE [GLUTAMINE-HYDROLYZING]"/>
    <property type="match status" value="1"/>
</dbReference>
<keyword evidence="9 11" id="KW-0315">Glutamine amidotransferase</keyword>
<comment type="pathway">
    <text evidence="1">Amino-acid biosynthesis; L-asparagine biosynthesis; L-asparagine from L-aspartate (L-Gln route): step 1/1.</text>
</comment>
<dbReference type="FunFam" id="3.40.50.620:FF:000031">
    <property type="entry name" value="Asparagine synthase B"/>
    <property type="match status" value="1"/>
</dbReference>
<evidence type="ECO:0000256" key="9">
    <source>
        <dbReference type="ARBA" id="ARBA00022962"/>
    </source>
</evidence>
<name>A0A4Z1R2H3_9GAMM</name>
<evidence type="ECO:0000256" key="10">
    <source>
        <dbReference type="ARBA" id="ARBA00048741"/>
    </source>
</evidence>
<dbReference type="PROSITE" id="PS51278">
    <property type="entry name" value="GATASE_TYPE_2"/>
    <property type="match status" value="1"/>
</dbReference>
<feature type="binding site" evidence="12">
    <location>
        <position position="236"/>
    </location>
    <ligand>
        <name>ATP</name>
        <dbReference type="ChEBI" id="CHEBI:30616"/>
    </ligand>
</feature>
<dbReference type="Pfam" id="PF13537">
    <property type="entry name" value="GATase_7"/>
    <property type="match status" value="1"/>
</dbReference>
<feature type="binding site" evidence="12">
    <location>
        <begin position="350"/>
        <end position="351"/>
    </location>
    <ligand>
        <name>ATP</name>
        <dbReference type="ChEBI" id="CHEBI:30616"/>
    </ligand>
</feature>
<dbReference type="NCBIfam" id="NF006949">
    <property type="entry name" value="PRK09431.1"/>
    <property type="match status" value="1"/>
</dbReference>
<feature type="site" description="Important for beta-aspartyl-AMP intermediate formation" evidence="13">
    <location>
        <position position="352"/>
    </location>
</feature>
<reference evidence="15 16" key="1">
    <citation type="submission" date="2019-01" db="EMBL/GenBank/DDBJ databases">
        <authorList>
            <person name="Zhang S."/>
        </authorList>
    </citation>
    <scope>NUCLEOTIDE SEQUENCE [LARGE SCALE GENOMIC DNA]</scope>
    <source>
        <strain evidence="15 16">1626</strain>
    </source>
</reference>
<comment type="catalytic activity">
    <reaction evidence="10">
        <text>L-aspartate + L-glutamine + ATP + H2O = L-asparagine + L-glutamate + AMP + diphosphate + H(+)</text>
        <dbReference type="Rhea" id="RHEA:12228"/>
        <dbReference type="ChEBI" id="CHEBI:15377"/>
        <dbReference type="ChEBI" id="CHEBI:15378"/>
        <dbReference type="ChEBI" id="CHEBI:29985"/>
        <dbReference type="ChEBI" id="CHEBI:29991"/>
        <dbReference type="ChEBI" id="CHEBI:30616"/>
        <dbReference type="ChEBI" id="CHEBI:33019"/>
        <dbReference type="ChEBI" id="CHEBI:58048"/>
        <dbReference type="ChEBI" id="CHEBI:58359"/>
        <dbReference type="ChEBI" id="CHEBI:456215"/>
        <dbReference type="EC" id="6.3.5.4"/>
    </reaction>
</comment>
<comment type="similarity">
    <text evidence="2">Belongs to the asparagine synthetase family.</text>
</comment>
<organism evidence="15 16">
    <name type="scientific">Luteimonas yindakuii</name>
    <dbReference type="NCBI Taxonomy" id="2565782"/>
    <lineage>
        <taxon>Bacteria</taxon>
        <taxon>Pseudomonadati</taxon>
        <taxon>Pseudomonadota</taxon>
        <taxon>Gammaproteobacteria</taxon>
        <taxon>Lysobacterales</taxon>
        <taxon>Lysobacteraceae</taxon>
        <taxon>Luteimonas</taxon>
    </lineage>
</organism>
<gene>
    <name evidence="15" type="ORF">E4582_02335</name>
</gene>
<dbReference type="InterPro" id="IPR001962">
    <property type="entry name" value="Asn_synthase"/>
</dbReference>
<proteinExistence type="inferred from homology"/>
<dbReference type="InterPro" id="IPR050795">
    <property type="entry name" value="Asn_Synthetase"/>
</dbReference>
<evidence type="ECO:0000256" key="7">
    <source>
        <dbReference type="ARBA" id="ARBA00022840"/>
    </source>
</evidence>
<keyword evidence="5 11" id="KW-0028">Amino-acid biosynthesis</keyword>
<dbReference type="AlphaFoldDB" id="A0A4Z1R2H3"/>
<dbReference type="InterPro" id="IPR014729">
    <property type="entry name" value="Rossmann-like_a/b/a_fold"/>
</dbReference>
<comment type="caution">
    <text evidence="15">The sequence shown here is derived from an EMBL/GenBank/DDBJ whole genome shotgun (WGS) entry which is preliminary data.</text>
</comment>
<evidence type="ECO:0000259" key="14">
    <source>
        <dbReference type="PROSITE" id="PS51278"/>
    </source>
</evidence>
<evidence type="ECO:0000313" key="16">
    <source>
        <dbReference type="Proteomes" id="UP000298681"/>
    </source>
</evidence>
<dbReference type="Proteomes" id="UP000298681">
    <property type="component" value="Unassembled WGS sequence"/>
</dbReference>
<accession>A0A4Z1R2H3</accession>
<evidence type="ECO:0000256" key="2">
    <source>
        <dbReference type="ARBA" id="ARBA00005752"/>
    </source>
</evidence>
<dbReference type="InterPro" id="IPR033738">
    <property type="entry name" value="AsnB_N"/>
</dbReference>
<keyword evidence="16" id="KW-1185">Reference proteome</keyword>
<dbReference type="CDD" id="cd00712">
    <property type="entry name" value="AsnB"/>
    <property type="match status" value="1"/>
</dbReference>
<evidence type="ECO:0000256" key="12">
    <source>
        <dbReference type="PIRSR" id="PIRSR001589-2"/>
    </source>
</evidence>
<dbReference type="SUPFAM" id="SSF56235">
    <property type="entry name" value="N-terminal nucleophile aminohydrolases (Ntn hydrolases)"/>
    <property type="match status" value="1"/>
</dbReference>
<dbReference type="Gene3D" id="3.40.50.620">
    <property type="entry name" value="HUPs"/>
    <property type="match status" value="1"/>
</dbReference>
<dbReference type="InterPro" id="IPR029055">
    <property type="entry name" value="Ntn_hydrolases_N"/>
</dbReference>
<protein>
    <recommendedName>
        <fullName evidence="3">asparagine synthase (glutamine-hydrolyzing)</fullName>
        <ecNumber evidence="3">6.3.5.4</ecNumber>
    </recommendedName>
</protein>
<evidence type="ECO:0000256" key="8">
    <source>
        <dbReference type="ARBA" id="ARBA00022888"/>
    </source>
</evidence>
<evidence type="ECO:0000256" key="5">
    <source>
        <dbReference type="ARBA" id="ARBA00022605"/>
    </source>
</evidence>
<dbReference type="PANTHER" id="PTHR11772">
    <property type="entry name" value="ASPARAGINE SYNTHETASE"/>
    <property type="match status" value="1"/>
</dbReference>
<keyword evidence="8 11" id="KW-0061">Asparagine biosynthesis</keyword>
<dbReference type="PIRSF" id="PIRSF001589">
    <property type="entry name" value="Asn_synthetase_glu-h"/>
    <property type="match status" value="1"/>
</dbReference>
<dbReference type="NCBIfam" id="TIGR01536">
    <property type="entry name" value="asn_synth_AEB"/>
    <property type="match status" value="1"/>
</dbReference>
<dbReference type="EC" id="6.3.5.4" evidence="3"/>
<keyword evidence="7 12" id="KW-0067">ATP-binding</keyword>
<keyword evidence="4 15" id="KW-0436">Ligase</keyword>
<dbReference type="GO" id="GO:0006529">
    <property type="term" value="P:asparagine biosynthetic process"/>
    <property type="evidence" value="ECO:0007669"/>
    <property type="project" value="UniProtKB-KW"/>
</dbReference>